<sequence>MPRCEFIDDLIPLILDADDHWWPRHFARLATVSPAWQYYVNKRLYPYPDIHSFASARLLADTLMEQPSLASLVAGISLRPVAKDSSSRRPKPAELKAVRYLLSLEGLKRIALGGELAVQTERFLRLIADPDSLTDLHVDGSALADCLSTRPSLEWDESLTFSFPALQKLRLTHLELDIIPPSMPHPSSLSTLVLENVHIISGQLTHLLNGAASLDRLHFTTVDPVGSDEQLKVVLASCTVGCLHYETLKATHSNEFVFDLDANCAESLRCLHLDGHFVDLGVLNSVGRLCRNLVELVVSGRAVRVSSQEWARFIRSGALSSLRRLGLPSGTNIPPFGLWLSKEVEEIRDACASRQVPVVLL</sequence>
<name>A0A9W8JR92_9AGAR</name>
<dbReference type="SUPFAM" id="SSF52047">
    <property type="entry name" value="RNI-like"/>
    <property type="match status" value="1"/>
</dbReference>
<dbReference type="Proteomes" id="UP001148786">
    <property type="component" value="Unassembled WGS sequence"/>
</dbReference>
<proteinExistence type="predicted"/>
<dbReference type="OrthoDB" id="3251638at2759"/>
<evidence type="ECO:0000313" key="1">
    <source>
        <dbReference type="EMBL" id="KAJ3499647.1"/>
    </source>
</evidence>
<dbReference type="InterPro" id="IPR032675">
    <property type="entry name" value="LRR_dom_sf"/>
</dbReference>
<protein>
    <recommendedName>
        <fullName evidence="3">F-box domain-containing protein</fullName>
    </recommendedName>
</protein>
<evidence type="ECO:0008006" key="3">
    <source>
        <dbReference type="Google" id="ProtNLM"/>
    </source>
</evidence>
<evidence type="ECO:0000313" key="2">
    <source>
        <dbReference type="Proteomes" id="UP001148786"/>
    </source>
</evidence>
<gene>
    <name evidence="1" type="ORF">NLJ89_g10080</name>
</gene>
<dbReference type="AlphaFoldDB" id="A0A9W8JR92"/>
<comment type="caution">
    <text evidence="1">The sequence shown here is derived from an EMBL/GenBank/DDBJ whole genome shotgun (WGS) entry which is preliminary data.</text>
</comment>
<reference evidence="1" key="1">
    <citation type="submission" date="2022-07" db="EMBL/GenBank/DDBJ databases">
        <title>Genome Sequence of Agrocybe chaxingu.</title>
        <authorList>
            <person name="Buettner E."/>
        </authorList>
    </citation>
    <scope>NUCLEOTIDE SEQUENCE</scope>
    <source>
        <strain evidence="1">MP-N11</strain>
    </source>
</reference>
<organism evidence="1 2">
    <name type="scientific">Agrocybe chaxingu</name>
    <dbReference type="NCBI Taxonomy" id="84603"/>
    <lineage>
        <taxon>Eukaryota</taxon>
        <taxon>Fungi</taxon>
        <taxon>Dikarya</taxon>
        <taxon>Basidiomycota</taxon>
        <taxon>Agaricomycotina</taxon>
        <taxon>Agaricomycetes</taxon>
        <taxon>Agaricomycetidae</taxon>
        <taxon>Agaricales</taxon>
        <taxon>Agaricineae</taxon>
        <taxon>Strophariaceae</taxon>
        <taxon>Agrocybe</taxon>
    </lineage>
</organism>
<keyword evidence="2" id="KW-1185">Reference proteome</keyword>
<dbReference type="EMBL" id="JANKHO010001732">
    <property type="protein sequence ID" value="KAJ3499647.1"/>
    <property type="molecule type" value="Genomic_DNA"/>
</dbReference>
<dbReference type="Gene3D" id="3.80.10.10">
    <property type="entry name" value="Ribonuclease Inhibitor"/>
    <property type="match status" value="1"/>
</dbReference>
<accession>A0A9W8JR92</accession>